<dbReference type="Proteomes" id="UP000807115">
    <property type="component" value="Chromosome 4"/>
</dbReference>
<feature type="compositionally biased region" description="Gly residues" evidence="1">
    <location>
        <begin position="1"/>
        <end position="11"/>
    </location>
</feature>
<name>A0A921R689_SORBI</name>
<feature type="region of interest" description="Disordered" evidence="1">
    <location>
        <begin position="1"/>
        <end position="21"/>
    </location>
</feature>
<evidence type="ECO:0000256" key="1">
    <source>
        <dbReference type="SAM" id="MobiDB-lite"/>
    </source>
</evidence>
<protein>
    <submittedName>
        <fullName evidence="2">Uncharacterized protein</fullName>
    </submittedName>
</protein>
<accession>A0A921R689</accession>
<dbReference type="AlphaFoldDB" id="A0A921R689"/>
<evidence type="ECO:0000313" key="3">
    <source>
        <dbReference type="Proteomes" id="UP000807115"/>
    </source>
</evidence>
<sequence>MFGGVLRGSGGSVLQHPLNSGRRSKSFSIWNLVFKESKTAAHCTHQENQKFHLVHTYN</sequence>
<dbReference type="EMBL" id="CM027683">
    <property type="protein sequence ID" value="KAG0533482.1"/>
    <property type="molecule type" value="Genomic_DNA"/>
</dbReference>
<organism evidence="2 3">
    <name type="scientific">Sorghum bicolor</name>
    <name type="common">Sorghum</name>
    <name type="synonym">Sorghum vulgare</name>
    <dbReference type="NCBI Taxonomy" id="4558"/>
    <lineage>
        <taxon>Eukaryota</taxon>
        <taxon>Viridiplantae</taxon>
        <taxon>Streptophyta</taxon>
        <taxon>Embryophyta</taxon>
        <taxon>Tracheophyta</taxon>
        <taxon>Spermatophyta</taxon>
        <taxon>Magnoliopsida</taxon>
        <taxon>Liliopsida</taxon>
        <taxon>Poales</taxon>
        <taxon>Poaceae</taxon>
        <taxon>PACMAD clade</taxon>
        <taxon>Panicoideae</taxon>
        <taxon>Andropogonodae</taxon>
        <taxon>Andropogoneae</taxon>
        <taxon>Sorghinae</taxon>
        <taxon>Sorghum</taxon>
    </lineage>
</organism>
<evidence type="ECO:0000313" key="2">
    <source>
        <dbReference type="EMBL" id="KAG0533482.1"/>
    </source>
</evidence>
<reference evidence="2" key="1">
    <citation type="journal article" date="2019" name="BMC Genomics">
        <title>A new reference genome for Sorghum bicolor reveals high levels of sequence similarity between sweet and grain genotypes: implications for the genetics of sugar metabolism.</title>
        <authorList>
            <person name="Cooper E.A."/>
            <person name="Brenton Z.W."/>
            <person name="Flinn B.S."/>
            <person name="Jenkins J."/>
            <person name="Shu S."/>
            <person name="Flowers D."/>
            <person name="Luo F."/>
            <person name="Wang Y."/>
            <person name="Xia P."/>
            <person name="Barry K."/>
            <person name="Daum C."/>
            <person name="Lipzen A."/>
            <person name="Yoshinaga Y."/>
            <person name="Schmutz J."/>
            <person name="Saski C."/>
            <person name="Vermerris W."/>
            <person name="Kresovich S."/>
        </authorList>
    </citation>
    <scope>NUCLEOTIDE SEQUENCE</scope>
</reference>
<comment type="caution">
    <text evidence="2">The sequence shown here is derived from an EMBL/GenBank/DDBJ whole genome shotgun (WGS) entry which is preliminary data.</text>
</comment>
<proteinExistence type="predicted"/>
<gene>
    <name evidence="2" type="ORF">BDA96_04G196600</name>
</gene>
<reference evidence="2" key="2">
    <citation type="submission" date="2020-10" db="EMBL/GenBank/DDBJ databases">
        <authorList>
            <person name="Cooper E.A."/>
            <person name="Brenton Z.W."/>
            <person name="Flinn B.S."/>
            <person name="Jenkins J."/>
            <person name="Shu S."/>
            <person name="Flowers D."/>
            <person name="Luo F."/>
            <person name="Wang Y."/>
            <person name="Xia P."/>
            <person name="Barry K."/>
            <person name="Daum C."/>
            <person name="Lipzen A."/>
            <person name="Yoshinaga Y."/>
            <person name="Schmutz J."/>
            <person name="Saski C."/>
            <person name="Vermerris W."/>
            <person name="Kresovich S."/>
        </authorList>
    </citation>
    <scope>NUCLEOTIDE SEQUENCE</scope>
</reference>